<dbReference type="Proteomes" id="UP000314986">
    <property type="component" value="Unassembled WGS sequence"/>
</dbReference>
<feature type="region of interest" description="Disordered" evidence="2">
    <location>
        <begin position="449"/>
        <end position="548"/>
    </location>
</feature>
<feature type="compositionally biased region" description="Polar residues" evidence="2">
    <location>
        <begin position="1313"/>
        <end position="1327"/>
    </location>
</feature>
<feature type="repeat" description="ANK" evidence="1">
    <location>
        <begin position="573"/>
        <end position="605"/>
    </location>
</feature>
<feature type="region of interest" description="Disordered" evidence="2">
    <location>
        <begin position="1220"/>
        <end position="1327"/>
    </location>
</feature>
<feature type="compositionally biased region" description="Basic and acidic residues" evidence="2">
    <location>
        <begin position="1258"/>
        <end position="1297"/>
    </location>
</feature>
<dbReference type="SUPFAM" id="SSF48403">
    <property type="entry name" value="Ankyrin repeat"/>
    <property type="match status" value="1"/>
</dbReference>
<keyword evidence="4" id="KW-1185">Reference proteome</keyword>
<organism evidence="3 4">
    <name type="scientific">Callorhinchus milii</name>
    <name type="common">Ghost shark</name>
    <dbReference type="NCBI Taxonomy" id="7868"/>
    <lineage>
        <taxon>Eukaryota</taxon>
        <taxon>Metazoa</taxon>
        <taxon>Chordata</taxon>
        <taxon>Craniata</taxon>
        <taxon>Vertebrata</taxon>
        <taxon>Chondrichthyes</taxon>
        <taxon>Holocephali</taxon>
        <taxon>Chimaeriformes</taxon>
        <taxon>Callorhinchidae</taxon>
        <taxon>Callorhinchus</taxon>
    </lineage>
</organism>
<dbReference type="Ensembl" id="ENSCMIT00000044202.1">
    <property type="protein sequence ID" value="ENSCMIP00000043579.1"/>
    <property type="gene ID" value="ENSCMIG00000018072.1"/>
</dbReference>
<feature type="compositionally biased region" description="Basic and acidic residues" evidence="2">
    <location>
        <begin position="483"/>
        <end position="498"/>
    </location>
</feature>
<evidence type="ECO:0000256" key="1">
    <source>
        <dbReference type="PROSITE-ProRule" id="PRU00023"/>
    </source>
</evidence>
<dbReference type="OMA" id="ICNINTE"/>
<keyword evidence="1" id="KW-0040">ANK repeat</keyword>
<dbReference type="PROSITE" id="PS50088">
    <property type="entry name" value="ANK_REPEAT"/>
    <property type="match status" value="3"/>
</dbReference>
<dbReference type="PANTHER" id="PTHR24149:SF14">
    <property type="entry name" value="ANKYRIN REPEAT DOMAIN 12"/>
    <property type="match status" value="1"/>
</dbReference>
<sequence>MNYLSGVSSTQNSIPLVQNVVIENNYSLENEETTTIDMVDAMQLGTNEQEIAVEEDSPEINLLTGAIITATPSAKKRRVLQPIDLSGADSATASWSEVYEDAPLQEEVAVSSVVKSLISTVVLSEPETGQASEQPVIESLNPLNEILSEQNNVESIAKQLVAGNVLSPVNLFRPLSSESLTKSPMNMAPLIKCQFAQKDGSILIETMEEKRQEVPVELLAPMNRMPLFNSDMKPSAATNNKLVVHSSNERTLGFKNDGFMLHEGDTQADDDLTQVTDYDLHSQSLIENENLGPTSVQLSADKNEAAADPSECEPVENIEKGQDIKKTSNSSHQDDAVKICIPRKSTRRRVNLDRLCFNLHVSQCHNSQPFQYSAERKRKAPSSDCEDLSEKLLNHRKTKRVQNSQHSARDCKNSNVPSLACIEFSQNVQTKKCANVQTKEAQFIKNTKTFMIQPQQGNRKTRAELRKAQNHKKRNRTTFSTGKADEERKKLTGDEAGSKQRSSQFRKIHTRSSSQHSKAKKETSLSCDTQSKARNNRNAENIVGSESSLSSLTASASSSFPFSLAHANRRNLYGETKLHIAVKNRDLNMLRAFIQAGVNVNLPDHAGWTPLHEASLQGFHEIVQELLSAGAEVNCKGDCGVTPLQDAAISGHYQIVQLLLQHGAIAIQNADIGKCAQYVIDGKIKRLIDNQQQKRLEKGITKIGNKQLLRGVDFKNGVDCQKLEVCSSGKERKCKMRVGSYYDFKTPLSLKCKRKITSQRKKYVKPRSNQSKAKHQTLFPTHKRLARHLKAHTPHNSNPQSADKVKIQTNAAFISMDETITGSSDCINCNSQAVLFCAGISDSQKLLRKSTRTRNLSHKCNCQDQNCSIVPIRPRTKVPQQNRLEVRSTAAVNKNSSVIATPNCQQMILRCMSNQLTNSNPENKTAEKIARNTSDCSKIAALKRPNATDNSAQLLKEYQKCSQHSVAKTRSGETSMSKKEATCYLSAAKVVKTCGLRVSRNNVNVEHFRKKTPLAKGTEILPGVNPIDANKSVEHVMSIESNSAVEITTMEILQSDRIKQHKSTGNKILEEGSNCDEANAVVLQDRACCTMTSEYELEQGTQPSVTSKCVLSQQEANCTTALHTDKGDIVITQSETGNDIVPTEDTDETMVFEPVISGHNLKETVTMEHQSNSSMPTCTMISSNKLNATPINLHSESKITVDNSSDTIGELNVNNSHVLSHSSVSTDQEAAEATNSSKAKEGHGSSKNSRSSNFVHSKWREFNHDTSEKDGPSHVAERNQSKEKTLNSTLHESEKIYKVQPAEVTGNMEMASKPSTSQVTSETSGIY</sequence>
<name>A0A4W3JJH0_CALMI</name>
<dbReference type="InParanoid" id="A0A4W3JJH0"/>
<dbReference type="InterPro" id="IPR002110">
    <property type="entry name" value="Ankyrin_rpt"/>
</dbReference>
<reference evidence="3" key="4">
    <citation type="submission" date="2025-08" db="UniProtKB">
        <authorList>
            <consortium name="Ensembl"/>
        </authorList>
    </citation>
    <scope>IDENTIFICATION</scope>
</reference>
<feature type="repeat" description="ANK" evidence="1">
    <location>
        <begin position="606"/>
        <end position="638"/>
    </location>
</feature>
<dbReference type="InterPro" id="IPR036770">
    <property type="entry name" value="Ankyrin_rpt-contain_sf"/>
</dbReference>
<feature type="compositionally biased region" description="Polar residues" evidence="2">
    <location>
        <begin position="449"/>
        <end position="458"/>
    </location>
</feature>
<reference evidence="4" key="1">
    <citation type="journal article" date="2006" name="Science">
        <title>Ancient noncoding elements conserved in the human genome.</title>
        <authorList>
            <person name="Venkatesh B."/>
            <person name="Kirkness E.F."/>
            <person name="Loh Y.H."/>
            <person name="Halpern A.L."/>
            <person name="Lee A.P."/>
            <person name="Johnson J."/>
            <person name="Dandona N."/>
            <person name="Viswanathan L.D."/>
            <person name="Tay A."/>
            <person name="Venter J.C."/>
            <person name="Strausberg R.L."/>
            <person name="Brenner S."/>
        </authorList>
    </citation>
    <scope>NUCLEOTIDE SEQUENCE [LARGE SCALE GENOMIC DNA]</scope>
</reference>
<dbReference type="GeneTree" id="ENSGT00940000154742"/>
<feature type="compositionally biased region" description="Polar residues" evidence="2">
    <location>
        <begin position="1245"/>
        <end position="1255"/>
    </location>
</feature>
<dbReference type="Pfam" id="PF12796">
    <property type="entry name" value="Ank_2"/>
    <property type="match status" value="1"/>
</dbReference>
<reference evidence="3" key="5">
    <citation type="submission" date="2025-09" db="UniProtKB">
        <authorList>
            <consortium name="Ensembl"/>
        </authorList>
    </citation>
    <scope>IDENTIFICATION</scope>
</reference>
<dbReference type="GO" id="GO:0005654">
    <property type="term" value="C:nucleoplasm"/>
    <property type="evidence" value="ECO:0007669"/>
    <property type="project" value="TreeGrafter"/>
</dbReference>
<proteinExistence type="predicted"/>
<accession>A0A4W3JJH0</accession>
<dbReference type="Gene3D" id="1.25.40.20">
    <property type="entry name" value="Ankyrin repeat-containing domain"/>
    <property type="match status" value="1"/>
</dbReference>
<reference evidence="4" key="2">
    <citation type="journal article" date="2007" name="PLoS Biol.">
        <title>Survey sequencing and comparative analysis of the elephant shark (Callorhinchus milii) genome.</title>
        <authorList>
            <person name="Venkatesh B."/>
            <person name="Kirkness E.F."/>
            <person name="Loh Y.H."/>
            <person name="Halpern A.L."/>
            <person name="Lee A.P."/>
            <person name="Johnson J."/>
            <person name="Dandona N."/>
            <person name="Viswanathan L.D."/>
            <person name="Tay A."/>
            <person name="Venter J.C."/>
            <person name="Strausberg R.L."/>
            <person name="Brenner S."/>
        </authorList>
    </citation>
    <scope>NUCLEOTIDE SEQUENCE [LARGE SCALE GENOMIC DNA]</scope>
</reference>
<evidence type="ECO:0000256" key="2">
    <source>
        <dbReference type="SAM" id="MobiDB-lite"/>
    </source>
</evidence>
<feature type="compositionally biased region" description="Polar residues" evidence="2">
    <location>
        <begin position="524"/>
        <end position="539"/>
    </location>
</feature>
<dbReference type="PROSITE" id="PS50297">
    <property type="entry name" value="ANK_REP_REGION"/>
    <property type="match status" value="3"/>
</dbReference>
<protein>
    <submittedName>
        <fullName evidence="3">Uncharacterized protein</fullName>
    </submittedName>
</protein>
<evidence type="ECO:0000313" key="4">
    <source>
        <dbReference type="Proteomes" id="UP000314986"/>
    </source>
</evidence>
<dbReference type="InterPro" id="IPR053210">
    <property type="entry name" value="ANKRD12"/>
</dbReference>
<dbReference type="STRING" id="7868.ENSCMIP00000043579"/>
<feature type="repeat" description="ANK" evidence="1">
    <location>
        <begin position="639"/>
        <end position="664"/>
    </location>
</feature>
<dbReference type="SMART" id="SM00248">
    <property type="entry name" value="ANK"/>
    <property type="match status" value="3"/>
</dbReference>
<evidence type="ECO:0000313" key="3">
    <source>
        <dbReference type="Ensembl" id="ENSCMIP00000043579.1"/>
    </source>
</evidence>
<dbReference type="PANTHER" id="PTHR24149">
    <property type="entry name" value="ANKYRIN REPEAT DOMAIN-CONTAINING PROTEIN 12"/>
    <property type="match status" value="1"/>
</dbReference>
<reference evidence="4" key="3">
    <citation type="journal article" date="2014" name="Nature">
        <title>Elephant shark genome provides unique insights into gnathostome evolution.</title>
        <authorList>
            <consortium name="International Elephant Shark Genome Sequencing Consortium"/>
            <person name="Venkatesh B."/>
            <person name="Lee A.P."/>
            <person name="Ravi V."/>
            <person name="Maurya A.K."/>
            <person name="Lian M.M."/>
            <person name="Swann J.B."/>
            <person name="Ohta Y."/>
            <person name="Flajnik M.F."/>
            <person name="Sutoh Y."/>
            <person name="Kasahara M."/>
            <person name="Hoon S."/>
            <person name="Gangu V."/>
            <person name="Roy S.W."/>
            <person name="Irimia M."/>
            <person name="Korzh V."/>
            <person name="Kondrychyn I."/>
            <person name="Lim Z.W."/>
            <person name="Tay B.H."/>
            <person name="Tohari S."/>
            <person name="Kong K.W."/>
            <person name="Ho S."/>
            <person name="Lorente-Galdos B."/>
            <person name="Quilez J."/>
            <person name="Marques-Bonet T."/>
            <person name="Raney B.J."/>
            <person name="Ingham P.W."/>
            <person name="Tay A."/>
            <person name="Hillier L.W."/>
            <person name="Minx P."/>
            <person name="Boehm T."/>
            <person name="Wilson R.K."/>
            <person name="Brenner S."/>
            <person name="Warren W.C."/>
        </authorList>
    </citation>
    <scope>NUCLEOTIDE SEQUENCE [LARGE SCALE GENOMIC DNA]</scope>
</reference>